<comment type="caution">
    <text evidence="3">The sequence shown here is derived from an EMBL/GenBank/DDBJ whole genome shotgun (WGS) entry which is preliminary data.</text>
</comment>
<dbReference type="InterPro" id="IPR011741">
    <property type="entry name" value="Phg_2220_C"/>
</dbReference>
<evidence type="ECO:0000256" key="1">
    <source>
        <dbReference type="SAM" id="MobiDB-lite"/>
    </source>
</evidence>
<evidence type="ECO:0000313" key="4">
    <source>
        <dbReference type="Proteomes" id="UP001595880"/>
    </source>
</evidence>
<feature type="domain" description="Phage conserved hypothetical protein C-terminal" evidence="2">
    <location>
        <begin position="158"/>
        <end position="231"/>
    </location>
</feature>
<sequence length="268" mass="30979">MSDSFFFPVFSGILTPYHIERIGPALWEFLWLVSKTTKEVTENNETIGIVLGGKPVKLKDVANELGRSERTVKRNVSRLKEYEYILTTRTPYGEVYKVRNSKKFTKKRSAKNGTSEKEGEVPNMSREVPHLSKRSAKNGTSNKDIKDIKDINNIYVEIIDYLNKKTGKRFSPKSQANRKLINGRLAEDRTLEDFKNVIDVKVEQWLNDDKMQAYIRPATLFAQKNFENYLNEKPVKKVNQSSDPRDKEIAFQKFITDGGDPNDFNWSN</sequence>
<dbReference type="NCBIfam" id="TIGR02220">
    <property type="entry name" value="phg_TIGR02220"/>
    <property type="match status" value="1"/>
</dbReference>
<organism evidence="3 4">
    <name type="scientific">Gracilibacillus marinus</name>
    <dbReference type="NCBI Taxonomy" id="630535"/>
    <lineage>
        <taxon>Bacteria</taxon>
        <taxon>Bacillati</taxon>
        <taxon>Bacillota</taxon>
        <taxon>Bacilli</taxon>
        <taxon>Bacillales</taxon>
        <taxon>Bacillaceae</taxon>
        <taxon>Gracilibacillus</taxon>
    </lineage>
</organism>
<reference evidence="4" key="1">
    <citation type="journal article" date="2019" name="Int. J. Syst. Evol. Microbiol.">
        <title>The Global Catalogue of Microorganisms (GCM) 10K type strain sequencing project: providing services to taxonomists for standard genome sequencing and annotation.</title>
        <authorList>
            <consortium name="The Broad Institute Genomics Platform"/>
            <consortium name="The Broad Institute Genome Sequencing Center for Infectious Disease"/>
            <person name="Wu L."/>
            <person name="Ma J."/>
        </authorList>
    </citation>
    <scope>NUCLEOTIDE SEQUENCE [LARGE SCALE GENOMIC DNA]</scope>
    <source>
        <strain evidence="4">KACC 14058</strain>
    </source>
</reference>
<dbReference type="Proteomes" id="UP001595880">
    <property type="component" value="Unassembled WGS sequence"/>
</dbReference>
<feature type="region of interest" description="Disordered" evidence="1">
    <location>
        <begin position="104"/>
        <end position="143"/>
    </location>
</feature>
<accession>A0ABV8VVA3</accession>
<name>A0ABV8VVA3_9BACI</name>
<evidence type="ECO:0000259" key="2">
    <source>
        <dbReference type="Pfam" id="PF09524"/>
    </source>
</evidence>
<proteinExistence type="predicted"/>
<dbReference type="RefSeq" id="WP_390197429.1">
    <property type="nucleotide sequence ID" value="NZ_JBHSDV010000001.1"/>
</dbReference>
<gene>
    <name evidence="3" type="ORF">ACFOZ1_06695</name>
</gene>
<dbReference type="Pfam" id="PF09524">
    <property type="entry name" value="Phg_2220_C"/>
    <property type="match status" value="1"/>
</dbReference>
<protein>
    <submittedName>
        <fullName evidence="3">Conserved phage C-terminal domain-containing protein</fullName>
    </submittedName>
</protein>
<dbReference type="EMBL" id="JBHSDV010000001">
    <property type="protein sequence ID" value="MFC4387500.1"/>
    <property type="molecule type" value="Genomic_DNA"/>
</dbReference>
<evidence type="ECO:0000313" key="3">
    <source>
        <dbReference type="EMBL" id="MFC4387500.1"/>
    </source>
</evidence>
<keyword evidence="4" id="KW-1185">Reference proteome</keyword>